<protein>
    <recommendedName>
        <fullName evidence="4">SGNH hydrolase-type esterase domain-containing protein</fullName>
    </recommendedName>
</protein>
<dbReference type="Gene3D" id="3.40.50.12690">
    <property type="match status" value="1"/>
</dbReference>
<evidence type="ECO:0000313" key="3">
    <source>
        <dbReference type="Proteomes" id="UP000503349"/>
    </source>
</evidence>
<name>A0A6G1Q6G5_CHAAH</name>
<reference evidence="2 3" key="1">
    <citation type="submission" date="2019-02" db="EMBL/GenBank/DDBJ databases">
        <title>Opniocepnalus argus genome.</title>
        <authorList>
            <person name="Zhou C."/>
            <person name="Xiao S."/>
        </authorList>
    </citation>
    <scope>NUCLEOTIDE SEQUENCE [LARGE SCALE GENOMIC DNA]</scope>
    <source>
        <strain evidence="2">OARG1902GOOAL</strain>
        <tissue evidence="2">Muscle</tissue>
    </source>
</reference>
<dbReference type="Proteomes" id="UP000503349">
    <property type="component" value="Chromosome 13"/>
</dbReference>
<organism evidence="2 3">
    <name type="scientific">Channa argus</name>
    <name type="common">Northern snakehead</name>
    <name type="synonym">Ophicephalus argus</name>
    <dbReference type="NCBI Taxonomy" id="215402"/>
    <lineage>
        <taxon>Eukaryota</taxon>
        <taxon>Metazoa</taxon>
        <taxon>Chordata</taxon>
        <taxon>Craniata</taxon>
        <taxon>Vertebrata</taxon>
        <taxon>Euteleostomi</taxon>
        <taxon>Actinopterygii</taxon>
        <taxon>Neopterygii</taxon>
        <taxon>Teleostei</taxon>
        <taxon>Neoteleostei</taxon>
        <taxon>Acanthomorphata</taxon>
        <taxon>Anabantaria</taxon>
        <taxon>Anabantiformes</taxon>
        <taxon>Channoidei</taxon>
        <taxon>Channidae</taxon>
        <taxon>Channa</taxon>
    </lineage>
</organism>
<reference evidence="3" key="2">
    <citation type="submission" date="2019-02" db="EMBL/GenBank/DDBJ databases">
        <title>Opniocepnalus argus Var Kimnra genome.</title>
        <authorList>
            <person name="Zhou C."/>
            <person name="Xiao S."/>
        </authorList>
    </citation>
    <scope>NUCLEOTIDE SEQUENCE [LARGE SCALE GENOMIC DNA]</scope>
</reference>
<accession>A0A6G1Q6G5</accession>
<gene>
    <name evidence="2" type="ORF">EXN66_Car013783</name>
</gene>
<evidence type="ECO:0008006" key="4">
    <source>
        <dbReference type="Google" id="ProtNLM"/>
    </source>
</evidence>
<dbReference type="AlphaFoldDB" id="A0A6G1Q6G5"/>
<dbReference type="CDD" id="cd00229">
    <property type="entry name" value="SGNH_hydrolase"/>
    <property type="match status" value="1"/>
</dbReference>
<keyword evidence="3" id="KW-1185">Reference proteome</keyword>
<evidence type="ECO:0000313" key="2">
    <source>
        <dbReference type="EMBL" id="KAF3698102.1"/>
    </source>
</evidence>
<dbReference type="SUPFAM" id="SSF52266">
    <property type="entry name" value="SGNH hydrolase"/>
    <property type="match status" value="1"/>
</dbReference>
<evidence type="ECO:0000256" key="1">
    <source>
        <dbReference type="SAM" id="MobiDB-lite"/>
    </source>
</evidence>
<feature type="compositionally biased region" description="Pro residues" evidence="1">
    <location>
        <begin position="217"/>
        <end position="227"/>
    </location>
</feature>
<dbReference type="EMBL" id="CM015724">
    <property type="protein sequence ID" value="KAF3698102.1"/>
    <property type="molecule type" value="Genomic_DNA"/>
</dbReference>
<feature type="region of interest" description="Disordered" evidence="1">
    <location>
        <begin position="157"/>
        <end position="228"/>
    </location>
</feature>
<proteinExistence type="predicted"/>
<sequence>MAVCSNCVHVFTQLQETITLLENELRKKNELILGFSNVAATQAKHLAALNTSSYMEQTVSIHPAVCSVTQDTDDTLPWSGPVATAGIAMPTRGLLALSDDQRPVPTRACSSPLTQEAWITAKRRHRTTPAAANLVNQSIGPPSPVQMENRYTVLEELESPTSPAAVPCDSLPREIPHCSTSRGQRGRGLLPGPRQTRRATATNTMPPERNPHAPPRRTSPPHRPPGPTMLIIGDSIVRDVRLKSAKTFCFPGATVTDIAEKIPNLIERHPTATKVVIHVGTNDTKRQQSELLKRDFVSFFNSLESFHDRRFFISGPIPTLGRGVGWFSRLLSLHTWLQPQVSAHGLFYVDNFNLFWDRPQYFKQDGLHPNFLGSRMLTENIVHSISVSGD</sequence>
<dbReference type="Gene3D" id="3.40.50.12700">
    <property type="match status" value="1"/>
</dbReference>